<evidence type="ECO:0000256" key="4">
    <source>
        <dbReference type="ARBA" id="ARBA00022989"/>
    </source>
</evidence>
<keyword evidence="3 6" id="KW-0812">Transmembrane</keyword>
<feature type="transmembrane region" description="Helical" evidence="6">
    <location>
        <begin position="253"/>
        <end position="273"/>
    </location>
</feature>
<dbReference type="GO" id="GO:0005886">
    <property type="term" value="C:plasma membrane"/>
    <property type="evidence" value="ECO:0007669"/>
    <property type="project" value="UniProtKB-SubCell"/>
</dbReference>
<sequence length="409" mass="44063">MRDSLWNLRDYRLWFTADTSDVIAMTFRSFAIPLIAIALTNSESVSGILVSVEAVLVLVLSPIGGAFIDRHSRRKIMILLGMLGMLFAGIASLLMLANRFTLIILTVLMVFFGLLQGLLGGSNDAILKSLIPTESFARAQAVREGRESFVGMAGDAVSGLLYRVAAYMPFMASGILYGVEMVTAIFLPDDTARLTARERRPSFLQHFIEGWRWAITKKKFMQITLVGSLVNIALTALTVGAPIMLAARRTDPVLIGLLGTGSGIAGFLGSLIAAKILQRIATGRLLTFTFSFIGLCFVPMMFSDGYVVILCCTTAVGLLLPSLNSGLVGFVFGKVPEDMQGRASSVFETLLGAFSAVTPAATGFILKINHGFMLLSACAFLLVLTATCITCFASIRNIPTPNLWNSTDL</sequence>
<feature type="domain" description="Major facilitator superfamily (MFS) profile" evidence="7">
    <location>
        <begin position="1"/>
        <end position="402"/>
    </location>
</feature>
<feature type="transmembrane region" description="Helical" evidence="6">
    <location>
        <begin position="307"/>
        <end position="333"/>
    </location>
</feature>
<feature type="transmembrane region" description="Helical" evidence="6">
    <location>
        <begin position="21"/>
        <end position="39"/>
    </location>
</feature>
<dbReference type="InterPro" id="IPR011701">
    <property type="entry name" value="MFS"/>
</dbReference>
<dbReference type="KEGG" id="baqk:QN215_00395"/>
<dbReference type="EMBL" id="CP129674">
    <property type="protein sequence ID" value="XDS44641.1"/>
    <property type="molecule type" value="Genomic_DNA"/>
</dbReference>
<evidence type="ECO:0000256" key="2">
    <source>
        <dbReference type="ARBA" id="ARBA00022475"/>
    </source>
</evidence>
<dbReference type="SUPFAM" id="SSF103473">
    <property type="entry name" value="MFS general substrate transporter"/>
    <property type="match status" value="1"/>
</dbReference>
<dbReference type="InterPro" id="IPR020846">
    <property type="entry name" value="MFS_dom"/>
</dbReference>
<dbReference type="AlphaFoldDB" id="A0AB39U6X0"/>
<name>A0AB39U6X0_9BIFI</name>
<feature type="transmembrane region" description="Helical" evidence="6">
    <location>
        <begin position="372"/>
        <end position="395"/>
    </location>
</feature>
<dbReference type="PANTHER" id="PTHR23513:SF11">
    <property type="entry name" value="STAPHYLOFERRIN A TRANSPORTER"/>
    <property type="match status" value="1"/>
</dbReference>
<dbReference type="PROSITE" id="PS50850">
    <property type="entry name" value="MFS"/>
    <property type="match status" value="1"/>
</dbReference>
<dbReference type="PANTHER" id="PTHR23513">
    <property type="entry name" value="INTEGRAL MEMBRANE EFFLUX PROTEIN-RELATED"/>
    <property type="match status" value="1"/>
</dbReference>
<evidence type="ECO:0000313" key="8">
    <source>
        <dbReference type="EMBL" id="XDS44641.1"/>
    </source>
</evidence>
<organism evidence="8">
    <name type="scientific">Bifidobacterium aquikefiricola</name>
    <dbReference type="NCBI Taxonomy" id="3059038"/>
    <lineage>
        <taxon>Bacteria</taxon>
        <taxon>Bacillati</taxon>
        <taxon>Actinomycetota</taxon>
        <taxon>Actinomycetes</taxon>
        <taxon>Bifidobacteriales</taxon>
        <taxon>Bifidobacteriaceae</taxon>
        <taxon>Bifidobacterium</taxon>
    </lineage>
</organism>
<evidence type="ECO:0000256" key="1">
    <source>
        <dbReference type="ARBA" id="ARBA00004651"/>
    </source>
</evidence>
<proteinExistence type="predicted"/>
<dbReference type="GO" id="GO:0022857">
    <property type="term" value="F:transmembrane transporter activity"/>
    <property type="evidence" value="ECO:0007669"/>
    <property type="project" value="InterPro"/>
</dbReference>
<keyword evidence="5 6" id="KW-0472">Membrane</keyword>
<feature type="transmembrane region" description="Helical" evidence="6">
    <location>
        <begin position="345"/>
        <end position="366"/>
    </location>
</feature>
<keyword evidence="4 6" id="KW-1133">Transmembrane helix</keyword>
<dbReference type="RefSeq" id="WP_369344216.1">
    <property type="nucleotide sequence ID" value="NZ_CP129674.1"/>
</dbReference>
<dbReference type="Gene3D" id="1.20.1250.20">
    <property type="entry name" value="MFS general substrate transporter like domains"/>
    <property type="match status" value="1"/>
</dbReference>
<evidence type="ECO:0000256" key="6">
    <source>
        <dbReference type="SAM" id="Phobius"/>
    </source>
</evidence>
<dbReference type="CDD" id="cd06173">
    <property type="entry name" value="MFS_MefA_like"/>
    <property type="match status" value="1"/>
</dbReference>
<feature type="transmembrane region" description="Helical" evidence="6">
    <location>
        <begin position="76"/>
        <end position="94"/>
    </location>
</feature>
<feature type="transmembrane region" description="Helical" evidence="6">
    <location>
        <begin position="223"/>
        <end position="247"/>
    </location>
</feature>
<reference evidence="8" key="1">
    <citation type="submission" date="2023-07" db="EMBL/GenBank/DDBJ databases">
        <title>Bifidobacterium aquikefiriaerophilum sp. nov. and Bifidobacterium eccum sp. nov., isolated from water kefir.</title>
        <authorList>
            <person name="Breselge S."/>
            <person name="Bellassi P."/>
            <person name="Barcenilla C."/>
            <person name="Alvarez-Ordonez A."/>
            <person name="Morelli L."/>
            <person name="Cotter P.D."/>
        </authorList>
    </citation>
    <scope>NUCLEOTIDE SEQUENCE</scope>
    <source>
        <strain evidence="8">WK041_4_12</strain>
    </source>
</reference>
<keyword evidence="2" id="KW-1003">Cell membrane</keyword>
<dbReference type="InterPro" id="IPR036259">
    <property type="entry name" value="MFS_trans_sf"/>
</dbReference>
<accession>A0AB39U6X0</accession>
<gene>
    <name evidence="8" type="ORF">QN215_00395</name>
</gene>
<feature type="transmembrane region" description="Helical" evidence="6">
    <location>
        <begin position="285"/>
        <end position="301"/>
    </location>
</feature>
<dbReference type="Pfam" id="PF07690">
    <property type="entry name" value="MFS_1"/>
    <property type="match status" value="1"/>
</dbReference>
<evidence type="ECO:0000259" key="7">
    <source>
        <dbReference type="PROSITE" id="PS50850"/>
    </source>
</evidence>
<feature type="transmembrane region" description="Helical" evidence="6">
    <location>
        <begin position="100"/>
        <end position="119"/>
    </location>
</feature>
<evidence type="ECO:0000256" key="3">
    <source>
        <dbReference type="ARBA" id="ARBA00022692"/>
    </source>
</evidence>
<feature type="transmembrane region" description="Helical" evidence="6">
    <location>
        <begin position="45"/>
        <end position="64"/>
    </location>
</feature>
<comment type="subcellular location">
    <subcellularLocation>
        <location evidence="1">Cell membrane</location>
        <topology evidence="1">Multi-pass membrane protein</topology>
    </subcellularLocation>
</comment>
<protein>
    <submittedName>
        <fullName evidence="8">MFS transporter</fullName>
    </submittedName>
</protein>
<evidence type="ECO:0000256" key="5">
    <source>
        <dbReference type="ARBA" id="ARBA00023136"/>
    </source>
</evidence>